<reference evidence="4 5" key="1">
    <citation type="journal article" date="2015" name="Antonie Van Leeuwenhoek">
        <title>Oricola cellulosilytica gen. nov., sp. nov., a cellulose-degrading bacterium of the family Phyllobacteriaceae isolated from surface seashore water, and emended descriptions of Mesorhizobium loti and Phyllobacterium myrsinacearum.</title>
        <authorList>
            <person name="Hameed A."/>
            <person name="Shahina M."/>
            <person name="Lai W.A."/>
            <person name="Lin S.Y."/>
            <person name="Young L.S."/>
            <person name="Liu Y.C."/>
            <person name="Hsu Y.H."/>
            <person name="Young C.C."/>
        </authorList>
    </citation>
    <scope>NUCLEOTIDE SEQUENCE [LARGE SCALE GENOMIC DNA]</scope>
    <source>
        <strain evidence="4 5">KCTC 52183</strain>
    </source>
</reference>
<dbReference type="InterPro" id="IPR001173">
    <property type="entry name" value="Glyco_trans_2-like"/>
</dbReference>
<accession>A0A4R0PE31</accession>
<dbReference type="PANTHER" id="PTHR48090">
    <property type="entry name" value="UNDECAPRENYL-PHOSPHATE 4-DEOXY-4-FORMAMIDO-L-ARABINOSE TRANSFERASE-RELATED"/>
    <property type="match status" value="1"/>
</dbReference>
<dbReference type="CDD" id="cd04179">
    <property type="entry name" value="DPM_DPG-synthase_like"/>
    <property type="match status" value="1"/>
</dbReference>
<dbReference type="Pfam" id="PF00535">
    <property type="entry name" value="Glycos_transf_2"/>
    <property type="match status" value="1"/>
</dbReference>
<feature type="transmembrane region" description="Helical" evidence="2">
    <location>
        <begin position="269"/>
        <end position="294"/>
    </location>
</feature>
<evidence type="ECO:0000256" key="2">
    <source>
        <dbReference type="SAM" id="Phobius"/>
    </source>
</evidence>
<evidence type="ECO:0000313" key="5">
    <source>
        <dbReference type="Proteomes" id="UP000291301"/>
    </source>
</evidence>
<dbReference type="PANTHER" id="PTHR48090:SF7">
    <property type="entry name" value="RFBJ PROTEIN"/>
    <property type="match status" value="1"/>
</dbReference>
<dbReference type="OrthoDB" id="3177103at2"/>
<dbReference type="RefSeq" id="WP_131564559.1">
    <property type="nucleotide sequence ID" value="NZ_JAINFK010000001.1"/>
</dbReference>
<dbReference type="GO" id="GO:0016740">
    <property type="term" value="F:transferase activity"/>
    <property type="evidence" value="ECO:0007669"/>
    <property type="project" value="UniProtKB-KW"/>
</dbReference>
<dbReference type="Proteomes" id="UP000291301">
    <property type="component" value="Unassembled WGS sequence"/>
</dbReference>
<keyword evidence="5" id="KW-1185">Reference proteome</keyword>
<dbReference type="SUPFAM" id="SSF53448">
    <property type="entry name" value="Nucleotide-diphospho-sugar transferases"/>
    <property type="match status" value="1"/>
</dbReference>
<keyword evidence="2" id="KW-0812">Transmembrane</keyword>
<name>A0A4R0PE31_9HYPH</name>
<evidence type="ECO:0000256" key="1">
    <source>
        <dbReference type="SAM" id="MobiDB-lite"/>
    </source>
</evidence>
<evidence type="ECO:0000313" key="4">
    <source>
        <dbReference type="EMBL" id="TCD16046.1"/>
    </source>
</evidence>
<feature type="region of interest" description="Disordered" evidence="1">
    <location>
        <begin position="311"/>
        <end position="354"/>
    </location>
</feature>
<feature type="transmembrane region" description="Helical" evidence="2">
    <location>
        <begin position="236"/>
        <end position="257"/>
    </location>
</feature>
<proteinExistence type="predicted"/>
<keyword evidence="2" id="KW-0472">Membrane</keyword>
<feature type="compositionally biased region" description="Basic and acidic residues" evidence="1">
    <location>
        <begin position="312"/>
        <end position="342"/>
    </location>
</feature>
<dbReference type="Gene3D" id="3.90.550.10">
    <property type="entry name" value="Spore Coat Polysaccharide Biosynthesis Protein SpsA, Chain A"/>
    <property type="match status" value="1"/>
</dbReference>
<feature type="domain" description="Glycosyltransferase 2-like" evidence="3">
    <location>
        <begin position="14"/>
        <end position="166"/>
    </location>
</feature>
<gene>
    <name evidence="4" type="ORF">E0D97_00980</name>
</gene>
<keyword evidence="2" id="KW-1133">Transmembrane helix</keyword>
<dbReference type="InterPro" id="IPR050256">
    <property type="entry name" value="Glycosyltransferase_2"/>
</dbReference>
<keyword evidence="4" id="KW-0808">Transferase</keyword>
<protein>
    <submittedName>
        <fullName evidence="4">Glycosyltransferase</fullName>
    </submittedName>
</protein>
<comment type="caution">
    <text evidence="4">The sequence shown here is derived from an EMBL/GenBank/DDBJ whole genome shotgun (WGS) entry which is preliminary data.</text>
</comment>
<sequence length="354" mass="39175">MPEYAPFETLDIAVILPCYNEAPTIGDVVRGFGDALPSARIYVFDNNSSDHTAIEARRAGATVVQERRQGKGHVVRRMFSDIEADLYIMADGDGTYSPEDAPQLVATLLSERVDMVVGVRSGVREDAGRSGHAFGNRAFNRLYRYMFGTDFSDILSGYRVFTRRFVKSFPAISSGFEIETEMSVHASQMKLPVAEVALDYGRRPAGSSSKLSTVRDGVRILFMFVRMMKETQPLRFFSLIAGLLFAASVFFMIPPVLEYLTTGIVSRVPTWIGAVGLLLLATLMMVTGLILDSVAAGRVEQMRMAYLNQPARRGEMRAGSRERTRRTDRPAATRKDAEDKASRVKGRRVKAGGS</sequence>
<feature type="compositionally biased region" description="Basic residues" evidence="1">
    <location>
        <begin position="343"/>
        <end position="354"/>
    </location>
</feature>
<evidence type="ECO:0000259" key="3">
    <source>
        <dbReference type="Pfam" id="PF00535"/>
    </source>
</evidence>
<dbReference type="AlphaFoldDB" id="A0A4R0PE31"/>
<dbReference type="EMBL" id="SJST01000001">
    <property type="protein sequence ID" value="TCD16046.1"/>
    <property type="molecule type" value="Genomic_DNA"/>
</dbReference>
<dbReference type="InterPro" id="IPR029044">
    <property type="entry name" value="Nucleotide-diphossugar_trans"/>
</dbReference>
<organism evidence="4 5">
    <name type="scientific">Oricola cellulosilytica</name>
    <dbReference type="NCBI Taxonomy" id="1429082"/>
    <lineage>
        <taxon>Bacteria</taxon>
        <taxon>Pseudomonadati</taxon>
        <taxon>Pseudomonadota</taxon>
        <taxon>Alphaproteobacteria</taxon>
        <taxon>Hyphomicrobiales</taxon>
        <taxon>Ahrensiaceae</taxon>
        <taxon>Oricola</taxon>
    </lineage>
</organism>